<dbReference type="PANTHER" id="PTHR33872:SF2">
    <property type="entry name" value="DNA POLYMERASE EPSILON CATALYTIC SUBUNIT A"/>
    <property type="match status" value="1"/>
</dbReference>
<name>A0A7J6EFM5_CANSA</name>
<sequence>MGSLMSGWDSPIFASKSGNNNYKRNKSLTKEEIEAYWRSKQKTVEEHLQHITSLSDTKQDQEISRVDDEEMNYCGEIRYERSRSLALEDRKESADETSIENLIKKNGWWTKSNWAFLNETPACEAASNTYVSQSHIADTLSPSKSKSHESPHGITTN</sequence>
<organism evidence="3 5">
    <name type="scientific">Cannabis sativa</name>
    <name type="common">Hemp</name>
    <name type="synonym">Marijuana</name>
    <dbReference type="NCBI Taxonomy" id="3483"/>
    <lineage>
        <taxon>Eukaryota</taxon>
        <taxon>Viridiplantae</taxon>
        <taxon>Streptophyta</taxon>
        <taxon>Embryophyta</taxon>
        <taxon>Tracheophyta</taxon>
        <taxon>Spermatophyta</taxon>
        <taxon>Magnoliopsida</taxon>
        <taxon>eudicotyledons</taxon>
        <taxon>Gunneridae</taxon>
        <taxon>Pentapetalae</taxon>
        <taxon>rosids</taxon>
        <taxon>fabids</taxon>
        <taxon>Rosales</taxon>
        <taxon>Cannabaceae</taxon>
        <taxon>Cannabis</taxon>
    </lineage>
</organism>
<dbReference type="EMBL" id="JAATIQ010000285">
    <property type="protein sequence ID" value="KAF4364187.1"/>
    <property type="molecule type" value="Genomic_DNA"/>
</dbReference>
<evidence type="ECO:0000313" key="5">
    <source>
        <dbReference type="Proteomes" id="UP000525078"/>
    </source>
</evidence>
<evidence type="ECO:0000256" key="1">
    <source>
        <dbReference type="SAM" id="MobiDB-lite"/>
    </source>
</evidence>
<keyword evidence="6" id="KW-1185">Reference proteome</keyword>
<dbReference type="EMBL" id="JAATIP010000374">
    <property type="protein sequence ID" value="KAF4350128.1"/>
    <property type="molecule type" value="Genomic_DNA"/>
</dbReference>
<gene>
    <name evidence="2" type="ORF">F8388_001306</name>
    <name evidence="3" type="ORF">F8388_002771</name>
    <name evidence="4" type="ORF">G4B88_029164</name>
</gene>
<accession>A0A7J6EFM5</accession>
<dbReference type="PANTHER" id="PTHR33872">
    <property type="entry name" value="DNA POLYMERASE EPSILON CATALYTIC SUBUNIT A"/>
    <property type="match status" value="1"/>
</dbReference>
<dbReference type="AlphaFoldDB" id="A0A7J6EFM5"/>
<dbReference type="EMBL" id="JAATIP010000238">
    <property type="protein sequence ID" value="KAF4357263.1"/>
    <property type="molecule type" value="Genomic_DNA"/>
</dbReference>
<reference evidence="5 6" key="1">
    <citation type="journal article" date="2020" name="bioRxiv">
        <title>Sequence and annotation of 42 cannabis genomes reveals extensive copy number variation in cannabinoid synthesis and pathogen resistance genes.</title>
        <authorList>
            <person name="Mckernan K.J."/>
            <person name="Helbert Y."/>
            <person name="Kane L.T."/>
            <person name="Ebling H."/>
            <person name="Zhang L."/>
            <person name="Liu B."/>
            <person name="Eaton Z."/>
            <person name="Mclaughlin S."/>
            <person name="Kingan S."/>
            <person name="Baybayan P."/>
            <person name="Concepcion G."/>
            <person name="Jordan M."/>
            <person name="Riva A."/>
            <person name="Barbazuk W."/>
            <person name="Harkins T."/>
        </authorList>
    </citation>
    <scope>NUCLEOTIDE SEQUENCE [LARGE SCALE GENOMIC DNA]</scope>
    <source>
        <strain evidence="5 6">cv. Jamaican Lion 4</strain>
        <strain evidence="4">Father</strain>
        <strain evidence="3">Mother</strain>
        <tissue evidence="3">Leaf</tissue>
    </source>
</reference>
<evidence type="ECO:0000313" key="3">
    <source>
        <dbReference type="EMBL" id="KAF4357263.1"/>
    </source>
</evidence>
<dbReference type="Proteomes" id="UP000525078">
    <property type="component" value="Unassembled WGS sequence"/>
</dbReference>
<feature type="region of interest" description="Disordered" evidence="1">
    <location>
        <begin position="135"/>
        <end position="157"/>
    </location>
</feature>
<dbReference type="Proteomes" id="UP000583929">
    <property type="component" value="Unassembled WGS sequence"/>
</dbReference>
<evidence type="ECO:0000313" key="6">
    <source>
        <dbReference type="Proteomes" id="UP000583929"/>
    </source>
</evidence>
<evidence type="ECO:0000313" key="4">
    <source>
        <dbReference type="EMBL" id="KAF4364187.1"/>
    </source>
</evidence>
<comment type="caution">
    <text evidence="3">The sequence shown here is derived from an EMBL/GenBank/DDBJ whole genome shotgun (WGS) entry which is preliminary data.</text>
</comment>
<proteinExistence type="predicted"/>
<protein>
    <submittedName>
        <fullName evidence="3">Uncharacterized protein</fullName>
    </submittedName>
</protein>
<feature type="region of interest" description="Disordered" evidence="1">
    <location>
        <begin position="1"/>
        <end position="24"/>
    </location>
</feature>
<evidence type="ECO:0000313" key="2">
    <source>
        <dbReference type="EMBL" id="KAF4350128.1"/>
    </source>
</evidence>